<dbReference type="InterPro" id="IPR026064">
    <property type="entry name" value="TdIF1"/>
</dbReference>
<name>A0A401PS03_SCYTO</name>
<evidence type="ECO:0000313" key="7">
    <source>
        <dbReference type="EMBL" id="GCB75916.1"/>
    </source>
</evidence>
<dbReference type="PANTHER" id="PTHR23399:SF2">
    <property type="entry name" value="DEOXYNUCLEOTIDYLTRANSFERASE TERMINAL-INTERACTING PROTEIN 1"/>
    <property type="match status" value="1"/>
</dbReference>
<dbReference type="STRING" id="75743.A0A401PS03"/>
<dbReference type="EMBL" id="BFAA01016455">
    <property type="protein sequence ID" value="GCB75916.1"/>
    <property type="molecule type" value="Genomic_DNA"/>
</dbReference>
<evidence type="ECO:0000256" key="4">
    <source>
        <dbReference type="ARBA" id="ARBA00047129"/>
    </source>
</evidence>
<gene>
    <name evidence="7" type="ORF">scyTo_0020416</name>
</gene>
<evidence type="ECO:0000259" key="6">
    <source>
        <dbReference type="Pfam" id="PF18192"/>
    </source>
</evidence>
<dbReference type="Proteomes" id="UP000288216">
    <property type="component" value="Unassembled WGS sequence"/>
</dbReference>
<comment type="function">
    <text evidence="3">Increases DNTT terminal deoxynucleotidyltransferase activity (in vitro). Also acts as a transcriptional regulator, binding to the consensus sequence 5'-GNTGCATG-3' following an AT-tract. Associates with RAB20 promoter and positively regulates its transcription. Binds DNA and nucleosomes; may recruit HDAC1 complexes to nucleosomes or naked DNA.</text>
</comment>
<feature type="region of interest" description="Disordered" evidence="5">
    <location>
        <begin position="60"/>
        <end position="99"/>
    </location>
</feature>
<dbReference type="InterPro" id="IPR041384">
    <property type="entry name" value="DNTTIP1_dimer"/>
</dbReference>
<reference evidence="7 8" key="1">
    <citation type="journal article" date="2018" name="Nat. Ecol. Evol.">
        <title>Shark genomes provide insights into elasmobranch evolution and the origin of vertebrates.</title>
        <authorList>
            <person name="Hara Y"/>
            <person name="Yamaguchi K"/>
            <person name="Onimaru K"/>
            <person name="Kadota M"/>
            <person name="Koyanagi M"/>
            <person name="Keeley SD"/>
            <person name="Tatsumi K"/>
            <person name="Tanaka K"/>
            <person name="Motone F"/>
            <person name="Kageyama Y"/>
            <person name="Nozu R"/>
            <person name="Adachi N"/>
            <person name="Nishimura O"/>
            <person name="Nakagawa R"/>
            <person name="Tanegashima C"/>
            <person name="Kiyatake I"/>
            <person name="Matsumoto R"/>
            <person name="Murakumo K"/>
            <person name="Nishida K"/>
            <person name="Terakita A"/>
            <person name="Kuratani S"/>
            <person name="Sato K"/>
            <person name="Hyodo S Kuraku.S."/>
        </authorList>
    </citation>
    <scope>NUCLEOTIDE SEQUENCE [LARGE SCALE GENOMIC DNA]</scope>
</reference>
<evidence type="ECO:0000256" key="1">
    <source>
        <dbReference type="ARBA" id="ARBA00017439"/>
    </source>
</evidence>
<comment type="caution">
    <text evidence="7">The sequence shown here is derived from an EMBL/GenBank/DDBJ whole genome shotgun (WGS) entry which is preliminary data.</text>
</comment>
<feature type="domain" description="DNTTIP1 dimerisation" evidence="6">
    <location>
        <begin position="11"/>
        <end position="44"/>
    </location>
</feature>
<protein>
    <recommendedName>
        <fullName evidence="1">Deoxynucleotidyltransferase terminal-interacting protein 1</fullName>
    </recommendedName>
    <alternativeName>
        <fullName evidence="2">Terminal deoxynucleotidyltransferase-interacting factor 1</fullName>
    </alternativeName>
</protein>
<comment type="subunit">
    <text evidence="4">Monomer and homodimer. A minor proportion may form homotrimers. Interacts with ZNF541. Interacts with the terminal deoxynucleotidyltransferase DNTT. Interacts with TRERF1. Identified in a histone deacetylase complex that contains DNTTIP1, HDAC1 and MIDEAS; this complex assembles into a tetramer that contains four copies of each protein chain. Component of a histone deacetylase complex containing DNTTIP1, ZNF541, HDAC1 and HDAC2. Identified in a complex with KCTD19, HDAC1, HDAC2 and ZNF541.</text>
</comment>
<dbReference type="GO" id="GO:0005634">
    <property type="term" value="C:nucleus"/>
    <property type="evidence" value="ECO:0007669"/>
    <property type="project" value="TreeGrafter"/>
</dbReference>
<dbReference type="PANTHER" id="PTHR23399">
    <property type="entry name" value="DEOXYNUCLEOTIDYLTRANSFERASE TERMINAL-INTERACTING PROTEIN 1"/>
    <property type="match status" value="1"/>
</dbReference>
<keyword evidence="8" id="KW-1185">Reference proteome</keyword>
<accession>A0A401PS03</accession>
<evidence type="ECO:0000256" key="2">
    <source>
        <dbReference type="ARBA" id="ARBA00030157"/>
    </source>
</evidence>
<organism evidence="7 8">
    <name type="scientific">Scyliorhinus torazame</name>
    <name type="common">Cloudy catshark</name>
    <name type="synonym">Catulus torazame</name>
    <dbReference type="NCBI Taxonomy" id="75743"/>
    <lineage>
        <taxon>Eukaryota</taxon>
        <taxon>Metazoa</taxon>
        <taxon>Chordata</taxon>
        <taxon>Craniata</taxon>
        <taxon>Vertebrata</taxon>
        <taxon>Chondrichthyes</taxon>
        <taxon>Elasmobranchii</taxon>
        <taxon>Galeomorphii</taxon>
        <taxon>Galeoidea</taxon>
        <taxon>Carcharhiniformes</taxon>
        <taxon>Scyliorhinidae</taxon>
        <taxon>Scyliorhinus</taxon>
    </lineage>
</organism>
<evidence type="ECO:0000256" key="5">
    <source>
        <dbReference type="SAM" id="MobiDB-lite"/>
    </source>
</evidence>
<dbReference type="GO" id="GO:0031491">
    <property type="term" value="F:nucleosome binding"/>
    <property type="evidence" value="ECO:0007669"/>
    <property type="project" value="TreeGrafter"/>
</dbReference>
<dbReference type="Pfam" id="PF18192">
    <property type="entry name" value="DNTTIP1_dimer"/>
    <property type="match status" value="1"/>
</dbReference>
<dbReference type="AlphaFoldDB" id="A0A401PS03"/>
<evidence type="ECO:0000256" key="3">
    <source>
        <dbReference type="ARBA" id="ARBA00045675"/>
    </source>
</evidence>
<dbReference type="OrthoDB" id="5860246at2759"/>
<proteinExistence type="predicted"/>
<sequence length="99" mass="11052">MAVSFTNPNISMDLLRTVLQPHINEEIRAVINKYTKAKMMYSDGGKMITKPIGELSAVKRSRQMEDDLSQRGSPIPKKRKGRPPGHLISFDRTTPSAAV</sequence>
<evidence type="ECO:0000313" key="8">
    <source>
        <dbReference type="Proteomes" id="UP000288216"/>
    </source>
</evidence>
<dbReference type="GO" id="GO:0003677">
    <property type="term" value="F:DNA binding"/>
    <property type="evidence" value="ECO:0007669"/>
    <property type="project" value="TreeGrafter"/>
</dbReference>